<keyword evidence="5" id="KW-1185">Reference proteome</keyword>
<evidence type="ECO:0000256" key="1">
    <source>
        <dbReference type="SAM" id="Phobius"/>
    </source>
</evidence>
<dbReference type="InterPro" id="IPR012037">
    <property type="entry name" value="Alpha/beta-hydrolase_fam"/>
</dbReference>
<gene>
    <name evidence="4" type="ORF">D1012_09990</name>
</gene>
<dbReference type="Proteomes" id="UP000284547">
    <property type="component" value="Unassembled WGS sequence"/>
</dbReference>
<feature type="domain" description="Alpha/beta-hydrolase N-terminal" evidence="3">
    <location>
        <begin position="5"/>
        <end position="210"/>
    </location>
</feature>
<accession>A0A411Z3H3</accession>
<proteinExistence type="predicted"/>
<dbReference type="EMBL" id="QWEY01000004">
    <property type="protein sequence ID" value="RGP37613.1"/>
    <property type="molecule type" value="Genomic_DNA"/>
</dbReference>
<dbReference type="Pfam" id="PF15420">
    <property type="entry name" value="Abhydrolase_9_N"/>
    <property type="match status" value="1"/>
</dbReference>
<evidence type="ECO:0000259" key="3">
    <source>
        <dbReference type="Pfam" id="PF15420"/>
    </source>
</evidence>
<dbReference type="InterPro" id="IPR027787">
    <property type="entry name" value="Alpha/beta-hydrolase_catalytic"/>
</dbReference>
<dbReference type="Pfam" id="PF10081">
    <property type="entry name" value="Abhydrolase_9"/>
    <property type="match status" value="1"/>
</dbReference>
<protein>
    <recommendedName>
        <fullName evidence="6">Alpha/beta-hydrolase family protein</fullName>
    </recommendedName>
</protein>
<sequence length="529" mass="57234">MAAALTPSLIPRSPALQGFLCGLSLTAGYALGGLMRLIWQTLELPRFSESAQRLLLQGAGLLATGLVLASLWLSLGWQNEIRQWMGMAPEQSGRLIVVLAIALAVATVLLLLSRLFLVVAHLVEGRAKRFLSRPLAWMLGVGSAAFLFWSIGNGVLLTRGLTLMDSAYAAVDAVIQTDIAPPADRAKTGSAASLIGWQGIGHEGRNTVAAWPNAAEITGLSGVPAQEPIRVYVGLNSASSPEARAELALAELLRVGAFERSLLVIATPTGTGWLDQAGMAPLEILHGGDVASVSVQYSYLPSWLSLLLAPEYGKVTARAVFRQVYGHWTSLPQDQRPRLFLFGLSLGALNSMLSSDLYEVIDDPFDGALWVGPPFASKVWRDAVTGRDPESPIWRPVFRESRTLRFANRGTGFLGPDEPSQNWGPLRIGFLQYPGDPITFFDPESVLRAPEWLGEPRTPDLPPGLRWYPIVTTLQGILDLVTATQVPPGHGHVYASADYLRAWTDLTEPVGWTPDTLARIEAVLSERGL</sequence>
<evidence type="ECO:0008006" key="6">
    <source>
        <dbReference type="Google" id="ProtNLM"/>
    </source>
</evidence>
<reference evidence="4 5" key="1">
    <citation type="submission" date="2018-08" db="EMBL/GenBank/DDBJ databases">
        <title>Flavobacterium tibetense sp. nov., isolated from a wetland YonghuCo on Tibetan Plateau.</title>
        <authorList>
            <person name="Phurbu D."/>
            <person name="Lu H."/>
            <person name="Xing P."/>
        </authorList>
    </citation>
    <scope>NUCLEOTIDE SEQUENCE [LARGE SCALE GENOMIC DNA]</scope>
    <source>
        <strain evidence="4 5">DJC</strain>
    </source>
</reference>
<keyword evidence="1" id="KW-0812">Transmembrane</keyword>
<comment type="caution">
    <text evidence="4">The sequence shown here is derived from an EMBL/GenBank/DDBJ whole genome shotgun (WGS) entry which is preliminary data.</text>
</comment>
<feature type="transmembrane region" description="Helical" evidence="1">
    <location>
        <begin position="95"/>
        <end position="123"/>
    </location>
</feature>
<dbReference type="OrthoDB" id="4397445at2"/>
<keyword evidence="1" id="KW-1133">Transmembrane helix</keyword>
<feature type="domain" description="Alpha/beta-hydrolase catalytic" evidence="2">
    <location>
        <begin position="229"/>
        <end position="519"/>
    </location>
</feature>
<feature type="transmembrane region" description="Helical" evidence="1">
    <location>
        <begin position="54"/>
        <end position="75"/>
    </location>
</feature>
<dbReference type="AlphaFoldDB" id="A0A411Z3H3"/>
<feature type="transmembrane region" description="Helical" evidence="1">
    <location>
        <begin position="135"/>
        <end position="157"/>
    </location>
</feature>
<keyword evidence="1" id="KW-0472">Membrane</keyword>
<evidence type="ECO:0000313" key="5">
    <source>
        <dbReference type="Proteomes" id="UP000284547"/>
    </source>
</evidence>
<evidence type="ECO:0000313" key="4">
    <source>
        <dbReference type="EMBL" id="RGP37613.1"/>
    </source>
</evidence>
<dbReference type="PIRSF" id="PIRSF007542">
    <property type="entry name" value="UCP007542"/>
    <property type="match status" value="1"/>
</dbReference>
<feature type="transmembrane region" description="Helical" evidence="1">
    <location>
        <begin position="15"/>
        <end position="34"/>
    </location>
</feature>
<name>A0A411Z3H3_9RHOB</name>
<evidence type="ECO:0000259" key="2">
    <source>
        <dbReference type="Pfam" id="PF10081"/>
    </source>
</evidence>
<organism evidence="4 5">
    <name type="scientific">Pseudotabrizicola alkalilacus</name>
    <dbReference type="NCBI Taxonomy" id="2305252"/>
    <lineage>
        <taxon>Bacteria</taxon>
        <taxon>Pseudomonadati</taxon>
        <taxon>Pseudomonadota</taxon>
        <taxon>Alphaproteobacteria</taxon>
        <taxon>Rhodobacterales</taxon>
        <taxon>Paracoccaceae</taxon>
        <taxon>Pseudotabrizicola</taxon>
    </lineage>
</organism>
<dbReference type="InterPro" id="IPR027788">
    <property type="entry name" value="Alpha/beta-hydrolase_N_dom"/>
</dbReference>